<keyword evidence="3" id="KW-1185">Reference proteome</keyword>
<evidence type="ECO:0000313" key="2">
    <source>
        <dbReference type="EMBL" id="KAF9871948.1"/>
    </source>
</evidence>
<evidence type="ECO:0008006" key="4">
    <source>
        <dbReference type="Google" id="ProtNLM"/>
    </source>
</evidence>
<evidence type="ECO:0000313" key="3">
    <source>
        <dbReference type="Proteomes" id="UP000781932"/>
    </source>
</evidence>
<reference evidence="2" key="2">
    <citation type="submission" date="2020-11" db="EMBL/GenBank/DDBJ databases">
        <title>Whole genome sequencing of Colletotrichum sp.</title>
        <authorList>
            <person name="Li H."/>
        </authorList>
    </citation>
    <scope>NUCLEOTIDE SEQUENCE</scope>
    <source>
        <strain evidence="2">CkLH20</strain>
    </source>
</reference>
<dbReference type="OrthoDB" id="4358152at2759"/>
<accession>A0A9P6LFY0</accession>
<dbReference type="RefSeq" id="XP_038741409.1">
    <property type="nucleotide sequence ID" value="XM_038893294.1"/>
</dbReference>
<reference evidence="2" key="1">
    <citation type="submission" date="2020-03" db="EMBL/GenBank/DDBJ databases">
        <authorList>
            <person name="He L."/>
        </authorList>
    </citation>
    <scope>NUCLEOTIDE SEQUENCE</scope>
    <source>
        <strain evidence="2">CkLH20</strain>
    </source>
</reference>
<proteinExistence type="predicted"/>
<dbReference type="Proteomes" id="UP000781932">
    <property type="component" value="Unassembled WGS sequence"/>
</dbReference>
<gene>
    <name evidence="2" type="ORF">CkaCkLH20_10580</name>
</gene>
<organism evidence="2 3">
    <name type="scientific">Colletotrichum karsti</name>
    <dbReference type="NCBI Taxonomy" id="1095194"/>
    <lineage>
        <taxon>Eukaryota</taxon>
        <taxon>Fungi</taxon>
        <taxon>Dikarya</taxon>
        <taxon>Ascomycota</taxon>
        <taxon>Pezizomycotina</taxon>
        <taxon>Sordariomycetes</taxon>
        <taxon>Hypocreomycetidae</taxon>
        <taxon>Glomerellales</taxon>
        <taxon>Glomerellaceae</taxon>
        <taxon>Colletotrichum</taxon>
        <taxon>Colletotrichum boninense species complex</taxon>
    </lineage>
</organism>
<dbReference type="EMBL" id="JAATWM020000041">
    <property type="protein sequence ID" value="KAF9871948.1"/>
    <property type="molecule type" value="Genomic_DNA"/>
</dbReference>
<protein>
    <recommendedName>
        <fullName evidence="4">F-box domain-containing protein</fullName>
    </recommendedName>
</protein>
<name>A0A9P6LFY0_9PEZI</name>
<evidence type="ECO:0000256" key="1">
    <source>
        <dbReference type="SAM" id="MobiDB-lite"/>
    </source>
</evidence>
<sequence length="437" mass="49146">MHLNPLSLHHVPGLFNIETLNLDISYLAMASRSTAKANLDHLPTEILERIIFSITDLRSIYHLVVASPAASRVFESSEVGPKALDHVLTGSMSPHVVELVRLVGLIRTATPERPPTSSLSDFVEKYTKCQDGSASSIASAAPNLASSLRGQSPQLVRGMLLTARRICCLAWACLEYYRSRWSSVTPAHLEGPFAWGAGREKPWRQNPPGKTYELQPIGPSCWMEEQRVMRGFWRLQLLFDLNIAASEGRLGWTSENGQGEITSDVLFEGWTWQKEEFLTVVDFVEHVQGGPILSQGSRRLPAPPSDYDSAKEWQDPVSPGVEDPRWSREEESKLQPPCWTFYVVRLLKNPYSPVRGVPFWPYRQLGLAIWEQDKLEALELSYTPYASKGGKQSPSSGDQVFTWRSLLSPELIAELQMAMEEDCQKNGFRFNRGNPDM</sequence>
<feature type="region of interest" description="Disordered" evidence="1">
    <location>
        <begin position="294"/>
        <end position="329"/>
    </location>
</feature>
<dbReference type="GeneID" id="62166368"/>
<comment type="caution">
    <text evidence="2">The sequence shown here is derived from an EMBL/GenBank/DDBJ whole genome shotgun (WGS) entry which is preliminary data.</text>
</comment>
<dbReference type="AlphaFoldDB" id="A0A9P6LFY0"/>